<organism evidence="2 3">
    <name type="scientific">Lojkania enalia</name>
    <dbReference type="NCBI Taxonomy" id="147567"/>
    <lineage>
        <taxon>Eukaryota</taxon>
        <taxon>Fungi</taxon>
        <taxon>Dikarya</taxon>
        <taxon>Ascomycota</taxon>
        <taxon>Pezizomycotina</taxon>
        <taxon>Dothideomycetes</taxon>
        <taxon>Pleosporomycetidae</taxon>
        <taxon>Pleosporales</taxon>
        <taxon>Pleosporales incertae sedis</taxon>
        <taxon>Lojkania</taxon>
    </lineage>
</organism>
<dbReference type="PANTHER" id="PTHR21521:SF0">
    <property type="entry name" value="AMUN, ISOFORM A"/>
    <property type="match status" value="1"/>
</dbReference>
<evidence type="ECO:0000313" key="2">
    <source>
        <dbReference type="EMBL" id="KAF2269240.1"/>
    </source>
</evidence>
<proteinExistence type="predicted"/>
<dbReference type="Proteomes" id="UP000800093">
    <property type="component" value="Unassembled WGS sequence"/>
</dbReference>
<dbReference type="EMBL" id="ML986583">
    <property type="protein sequence ID" value="KAF2269240.1"/>
    <property type="molecule type" value="Genomic_DNA"/>
</dbReference>
<dbReference type="PANTHER" id="PTHR21521">
    <property type="entry name" value="AMUN, ISOFORM A"/>
    <property type="match status" value="1"/>
</dbReference>
<name>A0A9P4N9T4_9PLEO</name>
<evidence type="ECO:0000256" key="1">
    <source>
        <dbReference type="SAM" id="MobiDB-lite"/>
    </source>
</evidence>
<sequence>MAPLTIESITLVSFNEILSRYPSTVPEKLQELDTLRYDTIPSTLAKRKVDGDAYLAKSEVENLVEWKLRHGTFRPKLLGLVQSNPEHVIQSTTRDAFTKFSASDPIPALKILMDLKGIGTATASLLLSVYAPDDVPFFSDEMLRWCLWGEKGMPGGWKRVIKYNVKEYGDIVNRIKIVRTGLGVSAEDVEKVAWVLGKESVDVGAEDNKEPVNNAKEKDEETKQELDVKNAERAVSEKKGKDEKTTKKSKKRKADDAKEMGEAVRRSVRRKTKG</sequence>
<dbReference type="OrthoDB" id="8249012at2759"/>
<protein>
    <submittedName>
        <fullName evidence="2">Uncharacterized protein</fullName>
    </submittedName>
</protein>
<feature type="region of interest" description="Disordered" evidence="1">
    <location>
        <begin position="205"/>
        <end position="274"/>
    </location>
</feature>
<dbReference type="AlphaFoldDB" id="A0A9P4N9T4"/>
<comment type="caution">
    <text evidence="2">The sequence shown here is derived from an EMBL/GenBank/DDBJ whole genome shotgun (WGS) entry which is preliminary data.</text>
</comment>
<feature type="compositionally biased region" description="Basic and acidic residues" evidence="1">
    <location>
        <begin position="206"/>
        <end position="246"/>
    </location>
</feature>
<reference evidence="3" key="1">
    <citation type="journal article" date="2020" name="Stud. Mycol.">
        <title>101 Dothideomycetes genomes: A test case for predicting lifestyles and emergence of pathogens.</title>
        <authorList>
            <person name="Haridas S."/>
            <person name="Albert R."/>
            <person name="Binder M."/>
            <person name="Bloem J."/>
            <person name="LaButti K."/>
            <person name="Salamov A."/>
            <person name="Andreopoulos B."/>
            <person name="Baker S."/>
            <person name="Barry K."/>
            <person name="Bills G."/>
            <person name="Bluhm B."/>
            <person name="Cannon C."/>
            <person name="Castanera R."/>
            <person name="Culley D."/>
            <person name="Daum C."/>
            <person name="Ezra D."/>
            <person name="Gonzalez J."/>
            <person name="Henrissat B."/>
            <person name="Kuo A."/>
            <person name="Liang C."/>
            <person name="Lipzen A."/>
            <person name="Lutzoni F."/>
            <person name="Magnuson J."/>
            <person name="Mondo S."/>
            <person name="Nolan M."/>
            <person name="Ohm R."/>
            <person name="Pangilinan J."/>
            <person name="Park H.-J."/>
            <person name="Ramirez L."/>
            <person name="Alfaro M."/>
            <person name="Sun H."/>
            <person name="Tritt A."/>
            <person name="Yoshinaga Y."/>
            <person name="Zwiers L.-H."/>
            <person name="Turgeon B."/>
            <person name="Goodwin S."/>
            <person name="Spatafora J."/>
            <person name="Crous P."/>
            <person name="Grigoriev I."/>
        </authorList>
    </citation>
    <scope>NUCLEOTIDE SEQUENCE [LARGE SCALE GENOMIC DNA]</scope>
    <source>
        <strain evidence="3">CBS 304.66</strain>
    </source>
</reference>
<gene>
    <name evidence="2" type="ORF">CC78DRAFT_529465</name>
</gene>
<accession>A0A9P4N9T4</accession>
<feature type="compositionally biased region" description="Basic and acidic residues" evidence="1">
    <location>
        <begin position="253"/>
        <end position="265"/>
    </location>
</feature>
<evidence type="ECO:0000313" key="3">
    <source>
        <dbReference type="Proteomes" id="UP000800093"/>
    </source>
</evidence>
<keyword evidence="3" id="KW-1185">Reference proteome</keyword>